<dbReference type="PANTHER" id="PTHR38478">
    <property type="entry name" value="PEPTIDASE M1A AND M12B"/>
    <property type="match status" value="1"/>
</dbReference>
<feature type="domain" description="DUF5117" evidence="2">
    <location>
        <begin position="94"/>
        <end position="268"/>
    </location>
</feature>
<feature type="domain" description="EcxA zinc-binding" evidence="1">
    <location>
        <begin position="401"/>
        <end position="704"/>
    </location>
</feature>
<evidence type="ECO:0000259" key="1">
    <source>
        <dbReference type="Pfam" id="PF16313"/>
    </source>
</evidence>
<evidence type="ECO:0000313" key="4">
    <source>
        <dbReference type="EMBL" id="WOF11241.1"/>
    </source>
</evidence>
<name>A0ABZ0FSR0_9BACT</name>
<dbReference type="Pfam" id="PF16313">
    <property type="entry name" value="DUF4953"/>
    <property type="match status" value="1"/>
</dbReference>
<evidence type="ECO:0000259" key="3">
    <source>
        <dbReference type="Pfam" id="PF17162"/>
    </source>
</evidence>
<dbReference type="Pfam" id="PF17148">
    <property type="entry name" value="DUF5117"/>
    <property type="match status" value="1"/>
</dbReference>
<gene>
    <name evidence="4" type="ORF">F1644_02655</name>
</gene>
<organism evidence="4 5">
    <name type="scientific">Butyricimonas paravirosa</name>
    <dbReference type="NCBI Taxonomy" id="1472417"/>
    <lineage>
        <taxon>Bacteria</taxon>
        <taxon>Pseudomonadati</taxon>
        <taxon>Bacteroidota</taxon>
        <taxon>Bacteroidia</taxon>
        <taxon>Bacteroidales</taxon>
        <taxon>Odoribacteraceae</taxon>
        <taxon>Butyricimonas</taxon>
    </lineage>
</organism>
<evidence type="ECO:0000313" key="5">
    <source>
        <dbReference type="Proteomes" id="UP001302374"/>
    </source>
</evidence>
<accession>A0ABZ0FSR0</accession>
<feature type="domain" description="DUF5118" evidence="3">
    <location>
        <begin position="31"/>
        <end position="73"/>
    </location>
</feature>
<dbReference type="InterPro" id="IPR032534">
    <property type="entry name" value="EcxA_zinc-bd"/>
</dbReference>
<reference evidence="4 5" key="1">
    <citation type="submission" date="2019-09" db="EMBL/GenBank/DDBJ databases">
        <title>Butyricimonas paravirosa DSM 105722 (=214-4 = JCM 18677 = CCUG 65563).</title>
        <authorList>
            <person name="Le Roy T."/>
            <person name="Cani P.D."/>
        </authorList>
    </citation>
    <scope>NUCLEOTIDE SEQUENCE [LARGE SCALE GENOMIC DNA]</scope>
    <source>
        <strain evidence="4 5">DSM 105722</strain>
    </source>
</reference>
<dbReference type="EMBL" id="CP043839">
    <property type="protein sequence ID" value="WOF11241.1"/>
    <property type="molecule type" value="Genomic_DNA"/>
</dbReference>
<proteinExistence type="predicted"/>
<dbReference type="Proteomes" id="UP001302374">
    <property type="component" value="Chromosome"/>
</dbReference>
<sequence length="782" mass="88252">MIKRFMMKRYISIIVLLVLALGAMAQGKEPMAFTAFFKNGMDKVEGILPVYKGADKYYLEIPMNLLGREMFFSGVVMRGTGIPYAMTEGMGVAVFKAEPGNRVSLSKGILGERVSDTTSGMYKLMAERILEPVHVMYPVVARGTDGVSPIIEITSLVKTSPEWFGSAERGAADASNSEITGVKKLEDGVKFSVVRVHSFAKQGFLGVPGKEGIVPIEMECIIRVLPEKSMVVRYADPRVGYRTLSYLDYGSNPQGVKKESLIYKWNLSVNPKDQELVQRNQLVEPEKPIVFYIAPEVPERFRPAIRKGILAWQAAFEQAGFKDAIQVKDADQTVDLALADAVVCCYPGSGNVSSSILVHPRTGEILKCRVNVPYYFMADDMREYLLQCGNVDERVIKDLSDEELVMDLLRYKVSSEVANVFGMLPNYAASMAFSAKQMRNPKWVAENGYTVSVTDELPFNYAVQPGDGVNVKDLIPRVGSYDRWAIMWGYKQYSAVTDAEKDRLILNRLCGSVKKAKVLHYRGFDSNNPMGIRGDLGKDRVVVTELGMKNLERMYPKLEEITAKIDGEGWSELEKMYSKAQSLYCDYLKQVGGLIGGRYTAPVIKESDERPVTYVSREEQKEAMEFMNRYLFSGIPAWFDSSLNLKNGWLTIEEMVRRFVGSWMKEKLDEGCIGILLQGEMADGKNAYTVENFFNDLDRMIFNDYRVTEVTSVHRKNVQYSYVKGMADGMVEVQGKPKSEEYMMVMKMHAREMKEKLEQLGESHRDKGERAYFRSLAAKLKL</sequence>
<dbReference type="InterPro" id="IPR033413">
    <property type="entry name" value="DUF5117"/>
</dbReference>
<evidence type="ECO:0000259" key="2">
    <source>
        <dbReference type="Pfam" id="PF17148"/>
    </source>
</evidence>
<dbReference type="InterPro" id="IPR033428">
    <property type="entry name" value="DUF5118"/>
</dbReference>
<dbReference type="PANTHER" id="PTHR38478:SF1">
    <property type="entry name" value="ZINC DEPENDENT METALLOPROTEASE DOMAIN LIPOPROTEIN"/>
    <property type="match status" value="1"/>
</dbReference>
<protein>
    <submittedName>
        <fullName evidence="4">DUF5117 domain-containing protein</fullName>
    </submittedName>
</protein>
<dbReference type="Pfam" id="PF17162">
    <property type="entry name" value="DUF5118"/>
    <property type="match status" value="1"/>
</dbReference>
<keyword evidence="5" id="KW-1185">Reference proteome</keyword>